<evidence type="ECO:0000313" key="2">
    <source>
        <dbReference type="Proteomes" id="UP001378188"/>
    </source>
</evidence>
<dbReference type="EMBL" id="JAZHOF010000002">
    <property type="protein sequence ID" value="MEJ8571189.1"/>
    <property type="molecule type" value="Genomic_DNA"/>
</dbReference>
<proteinExistence type="predicted"/>
<evidence type="ECO:0000313" key="1">
    <source>
        <dbReference type="EMBL" id="MEJ8571189.1"/>
    </source>
</evidence>
<dbReference type="PROSITE" id="PS51257">
    <property type="entry name" value="PROKAR_LIPOPROTEIN"/>
    <property type="match status" value="1"/>
</dbReference>
<gene>
    <name evidence="1" type="ORF">V3328_06875</name>
</gene>
<keyword evidence="2" id="KW-1185">Reference proteome</keyword>
<protein>
    <submittedName>
        <fullName evidence="1">Uncharacterized protein</fullName>
    </submittedName>
</protein>
<reference evidence="1 2" key="1">
    <citation type="submission" date="2024-02" db="EMBL/GenBank/DDBJ databases">
        <title>Genome analysis and characterization of Microbaculum marinisediminis sp. nov., isolated from marine sediment.</title>
        <authorList>
            <person name="Du Z.-J."/>
            <person name="Ye Y.-Q."/>
            <person name="Zhang Z.-R."/>
            <person name="Yuan S.-M."/>
            <person name="Zhang X.-Y."/>
        </authorList>
    </citation>
    <scope>NUCLEOTIDE SEQUENCE [LARGE SCALE GENOMIC DNA]</scope>
    <source>
        <strain evidence="1 2">SDUM1044001</strain>
    </source>
</reference>
<sequence>MGNITRRIVLGLAGIAGVGALAFGGSLAACRLVPRNSPGFFAYLSEIARDQAARRIGRAMVGSGHVSGDLEAIAARITQRPLIREAFATGCPRTRRRLVQDQCAADFRDGRMVSVEGWVLSETEAELCAAAWIADGRTA</sequence>
<comment type="caution">
    <text evidence="1">The sequence shown here is derived from an EMBL/GenBank/DDBJ whole genome shotgun (WGS) entry which is preliminary data.</text>
</comment>
<name>A0AAW9RQG3_9HYPH</name>
<dbReference type="RefSeq" id="WP_340328870.1">
    <property type="nucleotide sequence ID" value="NZ_JAZHOF010000002.1"/>
</dbReference>
<dbReference type="Proteomes" id="UP001378188">
    <property type="component" value="Unassembled WGS sequence"/>
</dbReference>
<organism evidence="1 2">
    <name type="scientific">Microbaculum marinum</name>
    <dbReference type="NCBI Taxonomy" id="1764581"/>
    <lineage>
        <taxon>Bacteria</taxon>
        <taxon>Pseudomonadati</taxon>
        <taxon>Pseudomonadota</taxon>
        <taxon>Alphaproteobacteria</taxon>
        <taxon>Hyphomicrobiales</taxon>
        <taxon>Tepidamorphaceae</taxon>
        <taxon>Microbaculum</taxon>
    </lineage>
</organism>
<dbReference type="AlphaFoldDB" id="A0AAW9RQG3"/>
<accession>A0AAW9RQG3</accession>